<accession>A0A914PUR7</accession>
<feature type="compositionally biased region" description="Acidic residues" evidence="1">
    <location>
        <begin position="204"/>
        <end position="214"/>
    </location>
</feature>
<feature type="compositionally biased region" description="Polar residues" evidence="1">
    <location>
        <begin position="144"/>
        <end position="173"/>
    </location>
</feature>
<reference evidence="3" key="1">
    <citation type="submission" date="2022-11" db="UniProtKB">
        <authorList>
            <consortium name="WormBaseParasite"/>
        </authorList>
    </citation>
    <scope>IDENTIFICATION</scope>
</reference>
<protein>
    <submittedName>
        <fullName evidence="3">Transcription elongation factor Eaf N-terminal domain-containing protein</fullName>
    </submittedName>
</protein>
<name>A0A914PUR7_9BILA</name>
<organism evidence="2 3">
    <name type="scientific">Panagrolaimus davidi</name>
    <dbReference type="NCBI Taxonomy" id="227884"/>
    <lineage>
        <taxon>Eukaryota</taxon>
        <taxon>Metazoa</taxon>
        <taxon>Ecdysozoa</taxon>
        <taxon>Nematoda</taxon>
        <taxon>Chromadorea</taxon>
        <taxon>Rhabditida</taxon>
        <taxon>Tylenchina</taxon>
        <taxon>Panagrolaimomorpha</taxon>
        <taxon>Panagrolaimoidea</taxon>
        <taxon>Panagrolaimidae</taxon>
        <taxon>Panagrolaimus</taxon>
    </lineage>
</organism>
<dbReference type="AlphaFoldDB" id="A0A914PUR7"/>
<feature type="region of interest" description="Disordered" evidence="1">
    <location>
        <begin position="129"/>
        <end position="263"/>
    </location>
</feature>
<sequence length="288" mass="31438">MKLTIPTDEPENAAIYKGPVCSVKNGKECLLLFDGENLRIEKVSTTIVAKHIRCEKGDEDEEMKPQFIEPSAVATKTTTIPKIIPTITSTSISATISKQFKPFSDADDEVSDGESSDDDEQMLLEQIASSTQPPSNPEHLLSEKPQQQQSLPIYTPTNHQPSPARTNSSTTYHPSPVSTSSIIPTPPSKNSSLLEDLAMSDSSDSSESESDSDNDESRKSKPNTVTASTSKPEPMDYTMNEKRLPSIFNSFDDDKPTNNDIRNMITGGGFNLLSSDLQLSESSSDEDN</sequence>
<dbReference type="Proteomes" id="UP000887578">
    <property type="component" value="Unplaced"/>
</dbReference>
<proteinExistence type="predicted"/>
<evidence type="ECO:0000256" key="1">
    <source>
        <dbReference type="SAM" id="MobiDB-lite"/>
    </source>
</evidence>
<dbReference type="WBParaSite" id="PDA_v2.g18583.t1">
    <property type="protein sequence ID" value="PDA_v2.g18583.t1"/>
    <property type="gene ID" value="PDA_v2.g18583"/>
</dbReference>
<feature type="compositionally biased region" description="Low complexity" evidence="1">
    <location>
        <begin position="174"/>
        <end position="203"/>
    </location>
</feature>
<evidence type="ECO:0000313" key="3">
    <source>
        <dbReference type="WBParaSite" id="PDA_v2.g18583.t1"/>
    </source>
</evidence>
<keyword evidence="2" id="KW-1185">Reference proteome</keyword>
<feature type="compositionally biased region" description="Polar residues" evidence="1">
    <location>
        <begin position="222"/>
        <end position="231"/>
    </location>
</feature>
<evidence type="ECO:0000313" key="2">
    <source>
        <dbReference type="Proteomes" id="UP000887578"/>
    </source>
</evidence>